<dbReference type="GO" id="GO:0005886">
    <property type="term" value="C:plasma membrane"/>
    <property type="evidence" value="ECO:0007669"/>
    <property type="project" value="UniProtKB-SubCell"/>
</dbReference>
<dbReference type="InterPro" id="IPR036259">
    <property type="entry name" value="MFS_trans_sf"/>
</dbReference>
<dbReference type="PANTHER" id="PTHR23515">
    <property type="entry name" value="HIGH-AFFINITY NITRATE TRANSPORTER 2.3"/>
    <property type="match status" value="1"/>
</dbReference>
<keyword evidence="3 10" id="KW-0813">Transport</keyword>
<feature type="transmembrane region" description="Helical" evidence="10">
    <location>
        <begin position="76"/>
        <end position="94"/>
    </location>
</feature>
<feature type="transmembrane region" description="Helical" evidence="10">
    <location>
        <begin position="292"/>
        <end position="314"/>
    </location>
</feature>
<dbReference type="InterPro" id="IPR011701">
    <property type="entry name" value="MFS"/>
</dbReference>
<dbReference type="GO" id="GO:0015113">
    <property type="term" value="F:nitrite transmembrane transporter activity"/>
    <property type="evidence" value="ECO:0007669"/>
    <property type="project" value="InterPro"/>
</dbReference>
<name>A0A7H1NNY6_9PROT</name>
<keyword evidence="8 10" id="KW-0534">Nitrate assimilation</keyword>
<evidence type="ECO:0000256" key="9">
    <source>
        <dbReference type="ARBA" id="ARBA00023136"/>
    </source>
</evidence>
<evidence type="ECO:0000313" key="12">
    <source>
        <dbReference type="Proteomes" id="UP000516349"/>
    </source>
</evidence>
<gene>
    <name evidence="11" type="primary">narK</name>
    <name evidence="11" type="ORF">JGUZn3_02380</name>
</gene>
<dbReference type="InterPro" id="IPR004737">
    <property type="entry name" value="NO3_transporter_NarK/NarU-like"/>
</dbReference>
<evidence type="ECO:0000256" key="6">
    <source>
        <dbReference type="ARBA" id="ARBA00022692"/>
    </source>
</evidence>
<evidence type="ECO:0000256" key="4">
    <source>
        <dbReference type="ARBA" id="ARBA00022475"/>
    </source>
</evidence>
<reference evidence="11 12" key="1">
    <citation type="submission" date="2020-08" db="EMBL/GenBank/DDBJ databases">
        <title>Complete genome sequence of Entomobacter blattae G55GP.</title>
        <authorList>
            <person name="Poehlein A."/>
            <person name="Guzman J."/>
            <person name="Daniel R."/>
            <person name="Vilcinskas A."/>
        </authorList>
    </citation>
    <scope>NUCLEOTIDE SEQUENCE [LARGE SCALE GENOMIC DNA]</scope>
    <source>
        <strain evidence="11 12">G55GP</strain>
    </source>
</reference>
<feature type="transmembrane region" description="Helical" evidence="10">
    <location>
        <begin position="40"/>
        <end position="64"/>
    </location>
</feature>
<comment type="subcellular location">
    <subcellularLocation>
        <location evidence="1">Cell inner membrane</location>
        <topology evidence="1">Multi-pass membrane protein</topology>
    </subcellularLocation>
    <subcellularLocation>
        <location evidence="10">Cell membrane</location>
        <topology evidence="10">Multi-pass membrane protein</topology>
    </subcellularLocation>
</comment>
<evidence type="ECO:0000256" key="2">
    <source>
        <dbReference type="ARBA" id="ARBA00008432"/>
    </source>
</evidence>
<proteinExistence type="inferred from homology"/>
<dbReference type="SUPFAM" id="SSF103473">
    <property type="entry name" value="MFS general substrate transporter"/>
    <property type="match status" value="1"/>
</dbReference>
<evidence type="ECO:0000313" key="11">
    <source>
        <dbReference type="EMBL" id="QNT77496.1"/>
    </source>
</evidence>
<keyword evidence="5" id="KW-0997">Cell inner membrane</keyword>
<evidence type="ECO:0000256" key="5">
    <source>
        <dbReference type="ARBA" id="ARBA00022519"/>
    </source>
</evidence>
<dbReference type="AlphaFoldDB" id="A0A7H1NNY6"/>
<dbReference type="Proteomes" id="UP000516349">
    <property type="component" value="Chromosome"/>
</dbReference>
<keyword evidence="7 10" id="KW-1133">Transmembrane helix</keyword>
<dbReference type="Gene3D" id="1.20.1250.20">
    <property type="entry name" value="MFS general substrate transporter like domains"/>
    <property type="match status" value="1"/>
</dbReference>
<feature type="transmembrane region" description="Helical" evidence="10">
    <location>
        <begin position="106"/>
        <end position="125"/>
    </location>
</feature>
<dbReference type="RefSeq" id="WP_203413967.1">
    <property type="nucleotide sequence ID" value="NZ_CP060244.1"/>
</dbReference>
<keyword evidence="4 10" id="KW-1003">Cell membrane</keyword>
<comment type="similarity">
    <text evidence="2 10">Belongs to the major facilitator superfamily. Nitrate/nitrite porter (TC 2.A.1.8) family.</text>
</comment>
<feature type="transmembrane region" description="Helical" evidence="10">
    <location>
        <begin position="350"/>
        <end position="379"/>
    </location>
</feature>
<dbReference type="GO" id="GO:0015112">
    <property type="term" value="F:nitrate transmembrane transporter activity"/>
    <property type="evidence" value="ECO:0007669"/>
    <property type="project" value="UniProtKB-UniRule"/>
</dbReference>
<dbReference type="FunFam" id="1.20.1250.20:FF:000024">
    <property type="entry name" value="Nitrite extrusion protein NarK"/>
    <property type="match status" value="1"/>
</dbReference>
<dbReference type="NCBIfam" id="TIGR00886">
    <property type="entry name" value="2A0108"/>
    <property type="match status" value="1"/>
</dbReference>
<accession>A0A7H1NNY6</accession>
<dbReference type="Pfam" id="PF07690">
    <property type="entry name" value="MFS_1"/>
    <property type="match status" value="1"/>
</dbReference>
<evidence type="ECO:0000256" key="7">
    <source>
        <dbReference type="ARBA" id="ARBA00022989"/>
    </source>
</evidence>
<keyword evidence="12" id="KW-1185">Reference proteome</keyword>
<dbReference type="GO" id="GO:0042128">
    <property type="term" value="P:nitrate assimilation"/>
    <property type="evidence" value="ECO:0007669"/>
    <property type="project" value="UniProtKB-UniRule"/>
</dbReference>
<dbReference type="KEGG" id="ebla:JGUZn3_02380"/>
<dbReference type="InterPro" id="IPR044772">
    <property type="entry name" value="NO3_transporter"/>
</dbReference>
<dbReference type="EMBL" id="CP060244">
    <property type="protein sequence ID" value="QNT77496.1"/>
    <property type="molecule type" value="Genomic_DNA"/>
</dbReference>
<dbReference type="GO" id="GO:0015291">
    <property type="term" value="F:secondary active transmembrane transporter activity"/>
    <property type="evidence" value="ECO:0007669"/>
    <property type="project" value="UniProtKB-ARBA"/>
</dbReference>
<evidence type="ECO:0000256" key="3">
    <source>
        <dbReference type="ARBA" id="ARBA00022448"/>
    </source>
</evidence>
<feature type="transmembrane region" description="Helical" evidence="10">
    <location>
        <begin position="216"/>
        <end position="236"/>
    </location>
</feature>
<feature type="transmembrane region" description="Helical" evidence="10">
    <location>
        <begin position="326"/>
        <end position="344"/>
    </location>
</feature>
<evidence type="ECO:0000256" key="1">
    <source>
        <dbReference type="ARBA" id="ARBA00004429"/>
    </source>
</evidence>
<protein>
    <recommendedName>
        <fullName evidence="10">Nitrate/nitrite transporter</fullName>
    </recommendedName>
</protein>
<evidence type="ECO:0000256" key="10">
    <source>
        <dbReference type="RuleBase" id="RU366033"/>
    </source>
</evidence>
<feature type="transmembrane region" description="Helical" evidence="10">
    <location>
        <begin position="443"/>
        <end position="460"/>
    </location>
</feature>
<keyword evidence="9 10" id="KW-0472">Membrane</keyword>
<feature type="transmembrane region" description="Helical" evidence="10">
    <location>
        <begin position="171"/>
        <end position="196"/>
    </location>
</feature>
<evidence type="ECO:0000256" key="8">
    <source>
        <dbReference type="ARBA" id="ARBA00023063"/>
    </source>
</evidence>
<feature type="transmembrane region" description="Helical" evidence="10">
    <location>
        <begin position="131"/>
        <end position="150"/>
    </location>
</feature>
<organism evidence="11 12">
    <name type="scientific">Entomobacter blattae</name>
    <dbReference type="NCBI Taxonomy" id="2762277"/>
    <lineage>
        <taxon>Bacteria</taxon>
        <taxon>Pseudomonadati</taxon>
        <taxon>Pseudomonadota</taxon>
        <taxon>Alphaproteobacteria</taxon>
        <taxon>Acetobacterales</taxon>
        <taxon>Acetobacteraceae</taxon>
        <taxon>Entomobacter</taxon>
    </lineage>
</organism>
<dbReference type="CDD" id="cd17341">
    <property type="entry name" value="MFS_NRT2_like"/>
    <property type="match status" value="1"/>
</dbReference>
<keyword evidence="6 10" id="KW-0812">Transmembrane</keyword>
<feature type="transmembrane region" description="Helical" evidence="10">
    <location>
        <begin position="400"/>
        <end position="423"/>
    </location>
</feature>
<feature type="transmembrane region" description="Helical" evidence="10">
    <location>
        <begin position="257"/>
        <end position="280"/>
    </location>
</feature>
<sequence>MSQTSSSGPSQKSSGSIKVWNPEDPVFWETQGHKVASRNLWISVFCLFLAFCVWMLFSAVTVRLNAVGFNFTNQQLFLLTALPSITGAVLRVPYSFAIPIFGGRRWTAYSTAFLIIPCLWLGFAVQNKETSLYSFAAIALLCGLGGANFASSMSNISFFFPKAKQGSALGINGGLGNLGVSVMQFVVPLAISYGLFSFLGGEGVPQSNGSVLWMENAAWIWIPFLVVASLAAWFGMNDLATSKASFSEMIPILWQKHMWILSILYLSTFGSFIGFSAGFAMLTKTQFPEVSVLQYVFIGPLLGALARSVGGVMADRFGGVRVTGTNFIIMVFLTIAVFFTLPSGGEGGSFAAFFTIFMLLFLTAGLGSGSAFQMIAVVFRRFTFYRIKNKGGSDNEANRVAITDTASALGFISAIGAIGGFFIPKAFSYSLSLTGSPAGALKIFLVFYVACIVITWFIYGKDQFMTKSQK</sequence>